<dbReference type="FunFam" id="1.25.40.10:FF:000222">
    <property type="entry name" value="SARP family transcriptional regulator"/>
    <property type="match status" value="1"/>
</dbReference>
<dbReference type="CDD" id="cd15831">
    <property type="entry name" value="BTAD"/>
    <property type="match status" value="1"/>
</dbReference>
<gene>
    <name evidence="7" type="ORF">GA0074692_5313</name>
</gene>
<evidence type="ECO:0000256" key="1">
    <source>
        <dbReference type="ARBA" id="ARBA00005820"/>
    </source>
</evidence>
<evidence type="ECO:0000259" key="6">
    <source>
        <dbReference type="PROSITE" id="PS51755"/>
    </source>
</evidence>
<accession>A0A1C6TC02</accession>
<dbReference type="SUPFAM" id="SSF48452">
    <property type="entry name" value="TPR-like"/>
    <property type="match status" value="1"/>
</dbReference>
<dbReference type="SMART" id="SM01043">
    <property type="entry name" value="BTAD"/>
    <property type="match status" value="1"/>
</dbReference>
<dbReference type="SUPFAM" id="SSF46894">
    <property type="entry name" value="C-terminal effector domain of the bipartite response regulators"/>
    <property type="match status" value="1"/>
</dbReference>
<dbReference type="SMART" id="SM00862">
    <property type="entry name" value="Trans_reg_C"/>
    <property type="match status" value="1"/>
</dbReference>
<keyword evidence="8" id="KW-1185">Reference proteome</keyword>
<dbReference type="Gene3D" id="1.10.10.10">
    <property type="entry name" value="Winged helix-like DNA-binding domain superfamily/Winged helix DNA-binding domain"/>
    <property type="match status" value="1"/>
</dbReference>
<evidence type="ECO:0000256" key="2">
    <source>
        <dbReference type="ARBA" id="ARBA00023015"/>
    </source>
</evidence>
<dbReference type="GO" id="GO:0006355">
    <property type="term" value="P:regulation of DNA-templated transcription"/>
    <property type="evidence" value="ECO:0007669"/>
    <property type="project" value="InterPro"/>
</dbReference>
<dbReference type="STRING" id="145854.GA0074692_5313"/>
<feature type="domain" description="OmpR/PhoB-type" evidence="6">
    <location>
        <begin position="1"/>
        <end position="102"/>
    </location>
</feature>
<dbReference type="InterPro" id="IPR011990">
    <property type="entry name" value="TPR-like_helical_dom_sf"/>
</dbReference>
<evidence type="ECO:0000256" key="5">
    <source>
        <dbReference type="PROSITE-ProRule" id="PRU01091"/>
    </source>
</evidence>
<keyword evidence="4" id="KW-0804">Transcription</keyword>
<keyword evidence="2" id="KW-0805">Transcription regulation</keyword>
<dbReference type="PANTHER" id="PTHR35807">
    <property type="entry name" value="TRANSCRIPTIONAL REGULATOR REDD-RELATED"/>
    <property type="match status" value="1"/>
</dbReference>
<dbReference type="Pfam" id="PF03704">
    <property type="entry name" value="BTAD"/>
    <property type="match status" value="1"/>
</dbReference>
<reference evidence="8" key="1">
    <citation type="submission" date="2016-06" db="EMBL/GenBank/DDBJ databases">
        <authorList>
            <person name="Varghese N."/>
            <person name="Submissions Spin"/>
        </authorList>
    </citation>
    <scope>NUCLEOTIDE SEQUENCE [LARGE SCALE GENOMIC DNA]</scope>
    <source>
        <strain evidence="8">DSM 43817</strain>
    </source>
</reference>
<dbReference type="EMBL" id="FMHW01000002">
    <property type="protein sequence ID" value="SCL39294.1"/>
    <property type="molecule type" value="Genomic_DNA"/>
</dbReference>
<sequence>MHDGLITFGVLGPVIAEDAQRRPVALKGPMHRAVLARLLVARRRVVLVNDLVDDLWVSPPDGAVAAVRTFVAALRKAIEPGRPARAPATLLVTQGLGYALKCEPDQVDAWRFEQAVTEAGTTDPAAALVRLDEALAWWRGPAYADFPDAAWPRADRSRLAELRLQAVERRAEARLDLGRAAEAVPDLDEHVTAHPWREQGWQLLALALYRSGRQGDALAVLRRARELLASHLGVEPGPALRTLETDILRQEPRLDGPGRPDPASEVLMRAASAYDRVLAGGARVRLESAVGLLRNLAVTGPGGLEVAREQRAAAVAAAEELGDPELTARVIGAYDVPAIWPRADDPEQAAGIVAAAERALAVLPPAGHDPARARLLATIALESRGTHDPRPRECARQTEAIAREMDDPALLAFALNGVFMQSFHHTGGSVHRDRIGAELVSLANRHGLATVEVLGHLIRLQSSCAVAAFDRADQHAQAADDLAGRHERPLVGVFTQWYRALRADVAEQAPAAQAETLYRAAAARLDQAGMPGMRDGLLPLALLGMRLRRGLPLASGDDGWGPYEPWVRPLLEPGRTALADVPDPPADLLAEALWCLFGRAAIAAGDQAAMVRAREALAPAAAEWAGAASGVLTVGSVTDHLAALDTALRSG</sequence>
<dbReference type="PROSITE" id="PS51755">
    <property type="entry name" value="OMPR_PHOB"/>
    <property type="match status" value="1"/>
</dbReference>
<organism evidence="7 8">
    <name type="scientific">Micromonospora pallida</name>
    <dbReference type="NCBI Taxonomy" id="145854"/>
    <lineage>
        <taxon>Bacteria</taxon>
        <taxon>Bacillati</taxon>
        <taxon>Actinomycetota</taxon>
        <taxon>Actinomycetes</taxon>
        <taxon>Micromonosporales</taxon>
        <taxon>Micromonosporaceae</taxon>
        <taxon>Micromonospora</taxon>
    </lineage>
</organism>
<dbReference type="PANTHER" id="PTHR35807:SF1">
    <property type="entry name" value="TRANSCRIPTIONAL REGULATOR REDD"/>
    <property type="match status" value="1"/>
</dbReference>
<dbReference type="GO" id="GO:0000160">
    <property type="term" value="P:phosphorelay signal transduction system"/>
    <property type="evidence" value="ECO:0007669"/>
    <property type="project" value="InterPro"/>
</dbReference>
<feature type="DNA-binding region" description="OmpR/PhoB-type" evidence="5">
    <location>
        <begin position="1"/>
        <end position="102"/>
    </location>
</feature>
<dbReference type="Pfam" id="PF00486">
    <property type="entry name" value="Trans_reg_C"/>
    <property type="match status" value="1"/>
</dbReference>
<dbReference type="InterPro" id="IPR005158">
    <property type="entry name" value="BTAD"/>
</dbReference>
<evidence type="ECO:0000313" key="7">
    <source>
        <dbReference type="EMBL" id="SCL39294.1"/>
    </source>
</evidence>
<dbReference type="InterPro" id="IPR036388">
    <property type="entry name" value="WH-like_DNA-bd_sf"/>
</dbReference>
<keyword evidence="3 5" id="KW-0238">DNA-binding</keyword>
<comment type="similarity">
    <text evidence="1">Belongs to the AfsR/DnrI/RedD regulatory family.</text>
</comment>
<proteinExistence type="inferred from homology"/>
<dbReference type="Proteomes" id="UP000198959">
    <property type="component" value="Unassembled WGS sequence"/>
</dbReference>
<dbReference type="InterPro" id="IPR001867">
    <property type="entry name" value="OmpR/PhoB-type_DNA-bd"/>
</dbReference>
<evidence type="ECO:0000313" key="8">
    <source>
        <dbReference type="Proteomes" id="UP000198959"/>
    </source>
</evidence>
<evidence type="ECO:0000256" key="4">
    <source>
        <dbReference type="ARBA" id="ARBA00023163"/>
    </source>
</evidence>
<protein>
    <submittedName>
        <fullName evidence="7">DNA-binding transcriptional activator of the SARP family</fullName>
    </submittedName>
</protein>
<dbReference type="GO" id="GO:0003677">
    <property type="term" value="F:DNA binding"/>
    <property type="evidence" value="ECO:0007669"/>
    <property type="project" value="UniProtKB-UniRule"/>
</dbReference>
<evidence type="ECO:0000256" key="3">
    <source>
        <dbReference type="ARBA" id="ARBA00023125"/>
    </source>
</evidence>
<dbReference type="Gene3D" id="1.25.40.10">
    <property type="entry name" value="Tetratricopeptide repeat domain"/>
    <property type="match status" value="1"/>
</dbReference>
<name>A0A1C6TC02_9ACTN</name>
<dbReference type="RefSeq" id="WP_245730464.1">
    <property type="nucleotide sequence ID" value="NZ_FMHW01000002.1"/>
</dbReference>
<dbReference type="InterPro" id="IPR051677">
    <property type="entry name" value="AfsR-DnrI-RedD_regulator"/>
</dbReference>
<dbReference type="AlphaFoldDB" id="A0A1C6TC02"/>
<dbReference type="InterPro" id="IPR016032">
    <property type="entry name" value="Sig_transdc_resp-reg_C-effctor"/>
</dbReference>